<gene>
    <name evidence="9" type="ORF">MNBD_ALPHA03-1322</name>
</gene>
<dbReference type="InterPro" id="IPR003846">
    <property type="entry name" value="SelO"/>
</dbReference>
<keyword evidence="3" id="KW-0808">Transferase</keyword>
<dbReference type="GO" id="GO:0070733">
    <property type="term" value="F:AMPylase activity"/>
    <property type="evidence" value="ECO:0007669"/>
    <property type="project" value="TreeGrafter"/>
</dbReference>
<keyword evidence="5" id="KW-0479">Metal-binding</keyword>
<sequence length="473" mass="53564">MKLNFDNQFAKLGDRFSVSMAARPLPNPRMASVNAAAAGLIDLDPDELSGDIALKFFSGAEIISGAAPLAMVYSGHQFGGYSPRLGDGRGLLLGQVRNRKNILWDLHLKGAGLTPFSRMGDGRAVLRSSIREYLASEALHHLGIPTSRALCLISSDEPVRRETMETAAGLLRLSESHIRFGSFEYFFYTQQHDDLKKLADYVLDIHFPELRKSPLPFDRMLLEITTRTAEMIAQWQAFGFAHGVMNTDNMSILGQTFDYGPYGFMEAYDPGYICNHSDDMGRYAFNQQPNIGLWNCFALCHALKPLLSTDMVEQVRNHYHHVFFARFNHLMNQKLGLGEPIEGDSQLVAELLSLMTDHKTDYTIFFRQLGEVGTMAKYGAAFTNWFQAYDKRLELEKDTPAKRWKNMRAINPKYILRNYLAQQAIQQAEQGDFSEVDRLMNLLARPFDEQPEFKGYAAEAPEWARHLKISCSS</sequence>
<evidence type="ECO:0000256" key="5">
    <source>
        <dbReference type="ARBA" id="ARBA00022723"/>
    </source>
</evidence>
<dbReference type="AlphaFoldDB" id="A0A3B1ATX7"/>
<evidence type="ECO:0000313" key="9">
    <source>
        <dbReference type="EMBL" id="VAX02788.1"/>
    </source>
</evidence>
<keyword evidence="4" id="KW-0548">Nucleotidyltransferase</keyword>
<dbReference type="EMBL" id="UOFW01000026">
    <property type="protein sequence ID" value="VAX02788.1"/>
    <property type="molecule type" value="Genomic_DNA"/>
</dbReference>
<protein>
    <submittedName>
        <fullName evidence="9">UPF0061 protein YdiU</fullName>
    </submittedName>
</protein>
<evidence type="ECO:0000256" key="4">
    <source>
        <dbReference type="ARBA" id="ARBA00022695"/>
    </source>
</evidence>
<evidence type="ECO:0000256" key="3">
    <source>
        <dbReference type="ARBA" id="ARBA00022679"/>
    </source>
</evidence>
<dbReference type="HAMAP" id="MF_00692">
    <property type="entry name" value="SelO"/>
    <property type="match status" value="1"/>
</dbReference>
<dbReference type="PANTHER" id="PTHR32057">
    <property type="entry name" value="PROTEIN ADENYLYLTRANSFERASE SELO, MITOCHONDRIAL"/>
    <property type="match status" value="1"/>
</dbReference>
<evidence type="ECO:0000256" key="2">
    <source>
        <dbReference type="ARBA" id="ARBA00009747"/>
    </source>
</evidence>
<comment type="cofactor">
    <cofactor evidence="1">
        <name>Mg(2+)</name>
        <dbReference type="ChEBI" id="CHEBI:18420"/>
    </cofactor>
</comment>
<dbReference type="Pfam" id="PF02696">
    <property type="entry name" value="SelO"/>
    <property type="match status" value="1"/>
</dbReference>
<evidence type="ECO:0000256" key="1">
    <source>
        <dbReference type="ARBA" id="ARBA00001946"/>
    </source>
</evidence>
<keyword evidence="8" id="KW-0460">Magnesium</keyword>
<evidence type="ECO:0000256" key="7">
    <source>
        <dbReference type="ARBA" id="ARBA00022840"/>
    </source>
</evidence>
<evidence type="ECO:0000256" key="8">
    <source>
        <dbReference type="ARBA" id="ARBA00022842"/>
    </source>
</evidence>
<keyword evidence="6" id="KW-0547">Nucleotide-binding</keyword>
<keyword evidence="7" id="KW-0067">ATP-binding</keyword>
<name>A0A3B1ATX7_9ZZZZ</name>
<evidence type="ECO:0000256" key="6">
    <source>
        <dbReference type="ARBA" id="ARBA00022741"/>
    </source>
</evidence>
<comment type="similarity">
    <text evidence="2">Belongs to the SELO family.</text>
</comment>
<dbReference type="GO" id="GO:0005524">
    <property type="term" value="F:ATP binding"/>
    <property type="evidence" value="ECO:0007669"/>
    <property type="project" value="UniProtKB-KW"/>
</dbReference>
<accession>A0A3B1ATX7</accession>
<dbReference type="GO" id="GO:0046872">
    <property type="term" value="F:metal ion binding"/>
    <property type="evidence" value="ECO:0007669"/>
    <property type="project" value="UniProtKB-KW"/>
</dbReference>
<proteinExistence type="inferred from homology"/>
<dbReference type="PANTHER" id="PTHR32057:SF14">
    <property type="entry name" value="PROTEIN ADENYLYLTRANSFERASE SELO, MITOCHONDRIAL"/>
    <property type="match status" value="1"/>
</dbReference>
<dbReference type="NCBIfam" id="NF000658">
    <property type="entry name" value="PRK00029.1"/>
    <property type="match status" value="1"/>
</dbReference>
<reference evidence="9" key="1">
    <citation type="submission" date="2018-06" db="EMBL/GenBank/DDBJ databases">
        <authorList>
            <person name="Zhirakovskaya E."/>
        </authorList>
    </citation>
    <scope>NUCLEOTIDE SEQUENCE</scope>
</reference>
<organism evidence="9">
    <name type="scientific">hydrothermal vent metagenome</name>
    <dbReference type="NCBI Taxonomy" id="652676"/>
    <lineage>
        <taxon>unclassified sequences</taxon>
        <taxon>metagenomes</taxon>
        <taxon>ecological metagenomes</taxon>
    </lineage>
</organism>